<keyword evidence="3" id="KW-0614">Plasmid</keyword>
<keyword evidence="1" id="KW-1133">Transmembrane helix</keyword>
<sequence>MSSLRLGWLRAQWGTLLAWLLFYLLVHFNLNDEQFSFWAPMKFVVAFPQTLFSLAAVYGVRWLFPQPLDIPLWKLLLYGLGCFLLLHVVYYYALHAAQPLAPEQSVTHRRWVHFMAGQGPFYFLRNRAYLLTVSPYFFGLLICLPLAVFLLYASRQESQQLAWVQQRHQAHAAAVVRQQLNSTFCRQLLERITQLLAQRQAGLAAEVTLKLAQLVRHTLYAGRQEQVPLSQELDAYLDYVYLQEVRLEPQVEITVRFTATEPTPPTVLTGILLPLTEQWLGLGGRACEIELRVDAAQLMLSLWTDAAPNLLPEAAPAVVARLRQYNMQACLAIERPSFGGVLLTLGLPLVAPLFPPQTAAAPLVAGL</sequence>
<accession>A0ABY4GE78</accession>
<evidence type="ECO:0000313" key="4">
    <source>
        <dbReference type="Proteomes" id="UP000830401"/>
    </source>
</evidence>
<evidence type="ECO:0000313" key="3">
    <source>
        <dbReference type="EMBL" id="UOQ69235.1"/>
    </source>
</evidence>
<protein>
    <submittedName>
        <fullName evidence="3">Histidine kinase</fullName>
    </submittedName>
</protein>
<reference evidence="3" key="1">
    <citation type="submission" date="2022-04" db="EMBL/GenBank/DDBJ databases">
        <title>Hymenobacter sp. isolated from the air.</title>
        <authorList>
            <person name="Won M."/>
            <person name="Lee C.-M."/>
            <person name="Woen H.-Y."/>
            <person name="Kwon S.-W."/>
        </authorList>
    </citation>
    <scope>NUCLEOTIDE SEQUENCE</scope>
    <source>
        <strain evidence="3">5420S-77</strain>
        <plasmid evidence="3">unnamed4</plasmid>
    </source>
</reference>
<feature type="transmembrane region" description="Helical" evidence="1">
    <location>
        <begin position="128"/>
        <end position="153"/>
    </location>
</feature>
<keyword evidence="1" id="KW-0812">Transmembrane</keyword>
<feature type="transmembrane region" description="Helical" evidence="1">
    <location>
        <begin position="76"/>
        <end position="93"/>
    </location>
</feature>
<dbReference type="RefSeq" id="WP_245126989.1">
    <property type="nucleotide sequence ID" value="NZ_CP095065.1"/>
</dbReference>
<keyword evidence="3" id="KW-0808">Transferase</keyword>
<geneLocation type="plasmid" evidence="3 4">
    <name>unnamed4</name>
</geneLocation>
<name>A0ABY4GE78_9BACT</name>
<dbReference type="Proteomes" id="UP000830401">
    <property type="component" value="Plasmid unnamed4"/>
</dbReference>
<dbReference type="Pfam" id="PF06580">
    <property type="entry name" value="His_kinase"/>
    <property type="match status" value="1"/>
</dbReference>
<gene>
    <name evidence="3" type="ORF">MUN86_27670</name>
</gene>
<feature type="transmembrane region" description="Helical" evidence="1">
    <location>
        <begin position="7"/>
        <end position="26"/>
    </location>
</feature>
<dbReference type="EMBL" id="CP095065">
    <property type="protein sequence ID" value="UOQ69235.1"/>
    <property type="molecule type" value="Genomic_DNA"/>
</dbReference>
<dbReference type="InterPro" id="IPR010559">
    <property type="entry name" value="Sig_transdc_His_kin_internal"/>
</dbReference>
<feature type="transmembrane region" description="Helical" evidence="1">
    <location>
        <begin position="46"/>
        <end position="64"/>
    </location>
</feature>
<organism evidence="3 4">
    <name type="scientific">Hymenobacter volaticus</name>
    <dbReference type="NCBI Taxonomy" id="2932254"/>
    <lineage>
        <taxon>Bacteria</taxon>
        <taxon>Pseudomonadati</taxon>
        <taxon>Bacteroidota</taxon>
        <taxon>Cytophagia</taxon>
        <taxon>Cytophagales</taxon>
        <taxon>Hymenobacteraceae</taxon>
        <taxon>Hymenobacter</taxon>
    </lineage>
</organism>
<evidence type="ECO:0000256" key="1">
    <source>
        <dbReference type="SAM" id="Phobius"/>
    </source>
</evidence>
<keyword evidence="1" id="KW-0472">Membrane</keyword>
<evidence type="ECO:0000259" key="2">
    <source>
        <dbReference type="Pfam" id="PF06580"/>
    </source>
</evidence>
<proteinExistence type="predicted"/>
<dbReference type="GO" id="GO:0016301">
    <property type="term" value="F:kinase activity"/>
    <property type="evidence" value="ECO:0007669"/>
    <property type="project" value="UniProtKB-KW"/>
</dbReference>
<feature type="domain" description="Signal transduction histidine kinase internal region" evidence="2">
    <location>
        <begin position="175"/>
        <end position="249"/>
    </location>
</feature>
<keyword evidence="3" id="KW-0418">Kinase</keyword>
<keyword evidence="4" id="KW-1185">Reference proteome</keyword>